<dbReference type="RefSeq" id="WP_036344455.1">
    <property type="nucleotide sequence ID" value="NZ_JALN02000001.1"/>
</dbReference>
<keyword evidence="1" id="KW-0732">Signal</keyword>
<evidence type="ECO:0000313" key="2">
    <source>
        <dbReference type="EMBL" id="KDF01596.1"/>
    </source>
</evidence>
<name>A0A064CML2_9MYCO</name>
<feature type="signal peptide" evidence="1">
    <location>
        <begin position="1"/>
        <end position="29"/>
    </location>
</feature>
<dbReference type="AlphaFoldDB" id="A0A064CML2"/>
<dbReference type="OrthoDB" id="4737064at2"/>
<dbReference type="Proteomes" id="UP000022835">
    <property type="component" value="Unassembled WGS sequence"/>
</dbReference>
<organism evidence="2 3">
    <name type="scientific">Mycolicibacterium aromaticivorans JS19b1 = JCM 16368</name>
    <dbReference type="NCBI Taxonomy" id="1440774"/>
    <lineage>
        <taxon>Bacteria</taxon>
        <taxon>Bacillati</taxon>
        <taxon>Actinomycetota</taxon>
        <taxon>Actinomycetes</taxon>
        <taxon>Mycobacteriales</taxon>
        <taxon>Mycobacteriaceae</taxon>
        <taxon>Mycolicibacterium</taxon>
    </lineage>
</organism>
<proteinExistence type="predicted"/>
<dbReference type="EMBL" id="JALN02000001">
    <property type="protein sequence ID" value="KDF01596.1"/>
    <property type="molecule type" value="Genomic_DNA"/>
</dbReference>
<evidence type="ECO:0000256" key="1">
    <source>
        <dbReference type="SAM" id="SignalP"/>
    </source>
</evidence>
<evidence type="ECO:0000313" key="3">
    <source>
        <dbReference type="Proteomes" id="UP000022835"/>
    </source>
</evidence>
<evidence type="ECO:0008006" key="4">
    <source>
        <dbReference type="Google" id="ProtNLM"/>
    </source>
</evidence>
<reference evidence="2" key="1">
    <citation type="submission" date="2014-05" db="EMBL/GenBank/DDBJ databases">
        <title>Genome sequence of Mycobacterium aromaticivorans strain JS19b1T (= DSM 45407T).</title>
        <authorList>
            <person name="Kwak Y."/>
            <person name="Park G.-S."/>
            <person name="Li Q.X."/>
            <person name="Lee S.-E."/>
            <person name="Shin J.-H."/>
        </authorList>
    </citation>
    <scope>NUCLEOTIDE SEQUENCE [LARGE SCALE GENOMIC DNA]</scope>
    <source>
        <strain evidence="2">JS19b1</strain>
    </source>
</reference>
<gene>
    <name evidence="2" type="ORF">Y900_022340</name>
</gene>
<comment type="caution">
    <text evidence="2">The sequence shown here is derived from an EMBL/GenBank/DDBJ whole genome shotgun (WGS) entry which is preliminary data.</text>
</comment>
<sequence length="77" mass="7766">MTITLRRLAPLVAAGAAALAVSLAPSASASPNPMDCLDKGGATMCQKQGHARIHATPPATSPQQAFGFNGIPLWALG</sequence>
<keyword evidence="3" id="KW-1185">Reference proteome</keyword>
<protein>
    <recommendedName>
        <fullName evidence="4">Keratin associated protein</fullName>
    </recommendedName>
</protein>
<feature type="chain" id="PRO_5001626949" description="Keratin associated protein" evidence="1">
    <location>
        <begin position="30"/>
        <end position="77"/>
    </location>
</feature>
<accession>A0A064CML2</accession>